<reference evidence="4" key="1">
    <citation type="submission" date="2021-04" db="EMBL/GenBank/DDBJ databases">
        <authorList>
            <consortium name="Molecular Ecology Group"/>
        </authorList>
    </citation>
    <scope>NUCLEOTIDE SEQUENCE</scope>
</reference>
<evidence type="ECO:0000256" key="1">
    <source>
        <dbReference type="SAM" id="MobiDB-lite"/>
    </source>
</evidence>
<comment type="caution">
    <text evidence="4">The sequence shown here is derived from an EMBL/GenBank/DDBJ whole genome shotgun (WGS) entry which is preliminary data.</text>
</comment>
<organism evidence="4 5">
    <name type="scientific">Candidula unifasciata</name>
    <dbReference type="NCBI Taxonomy" id="100452"/>
    <lineage>
        <taxon>Eukaryota</taxon>
        <taxon>Metazoa</taxon>
        <taxon>Spiralia</taxon>
        <taxon>Lophotrochozoa</taxon>
        <taxon>Mollusca</taxon>
        <taxon>Gastropoda</taxon>
        <taxon>Heterobranchia</taxon>
        <taxon>Euthyneura</taxon>
        <taxon>Panpulmonata</taxon>
        <taxon>Eupulmonata</taxon>
        <taxon>Stylommatophora</taxon>
        <taxon>Helicina</taxon>
        <taxon>Helicoidea</taxon>
        <taxon>Geomitridae</taxon>
        <taxon>Candidula</taxon>
    </lineage>
</organism>
<name>A0A8S3ZER3_9EUPU</name>
<feature type="compositionally biased region" description="Polar residues" evidence="1">
    <location>
        <begin position="568"/>
        <end position="578"/>
    </location>
</feature>
<feature type="compositionally biased region" description="Polar residues" evidence="1">
    <location>
        <begin position="503"/>
        <end position="513"/>
    </location>
</feature>
<evidence type="ECO:0000313" key="5">
    <source>
        <dbReference type="Proteomes" id="UP000678393"/>
    </source>
</evidence>
<protein>
    <submittedName>
        <fullName evidence="4">Uncharacterized protein</fullName>
    </submittedName>
</protein>
<feature type="compositionally biased region" description="Basic and acidic residues" evidence="1">
    <location>
        <begin position="333"/>
        <end position="399"/>
    </location>
</feature>
<keyword evidence="2" id="KW-0472">Membrane</keyword>
<accession>A0A8S3ZER3</accession>
<keyword evidence="3" id="KW-0732">Signal</keyword>
<keyword evidence="5" id="KW-1185">Reference proteome</keyword>
<dbReference type="Proteomes" id="UP000678393">
    <property type="component" value="Unassembled WGS sequence"/>
</dbReference>
<dbReference type="OrthoDB" id="6147951at2759"/>
<keyword evidence="2" id="KW-0812">Transmembrane</keyword>
<feature type="transmembrane region" description="Helical" evidence="2">
    <location>
        <begin position="248"/>
        <end position="271"/>
    </location>
</feature>
<gene>
    <name evidence="4" type="ORF">CUNI_LOCUS13317</name>
</gene>
<feature type="chain" id="PRO_5035838327" evidence="3">
    <location>
        <begin position="24"/>
        <end position="641"/>
    </location>
</feature>
<feature type="compositionally biased region" description="Polar residues" evidence="1">
    <location>
        <begin position="416"/>
        <end position="428"/>
    </location>
</feature>
<keyword evidence="2" id="KW-1133">Transmembrane helix</keyword>
<dbReference type="AlphaFoldDB" id="A0A8S3ZER3"/>
<evidence type="ECO:0000313" key="4">
    <source>
        <dbReference type="EMBL" id="CAG5127759.1"/>
    </source>
</evidence>
<proteinExistence type="predicted"/>
<feature type="region of interest" description="Disordered" evidence="1">
    <location>
        <begin position="555"/>
        <end position="578"/>
    </location>
</feature>
<feature type="region of interest" description="Disordered" evidence="1">
    <location>
        <begin position="333"/>
        <end position="520"/>
    </location>
</feature>
<dbReference type="EMBL" id="CAJHNH020002780">
    <property type="protein sequence ID" value="CAG5127759.1"/>
    <property type="molecule type" value="Genomic_DNA"/>
</dbReference>
<feature type="compositionally biased region" description="Polar residues" evidence="1">
    <location>
        <begin position="442"/>
        <end position="456"/>
    </location>
</feature>
<feature type="compositionally biased region" description="Basic and acidic residues" evidence="1">
    <location>
        <begin position="477"/>
        <end position="487"/>
    </location>
</feature>
<feature type="signal peptide" evidence="3">
    <location>
        <begin position="1"/>
        <end position="23"/>
    </location>
</feature>
<sequence>MAVQHLCFDLLMTVSLLCLAVHALHDNTFGEAHQAATESYKSEDILKNGKVQMQVTAEKQGHQVDSCANRIADEEEASDICGEDRGLSKLDAEEKMTSSSYEQCEAEQPLRCQEEKAEYLGKNPAPEGHGVENLEQISDQVKDAEFSGNIIQRSMQGLEDMLGQVEKSGVKVFEKLGVVMDQVGLSRQHMMKSLDSLMDQVSASSSKMMEEIDHVIDTVAHSKVIEEIRAFPREIRESFVLSVRNRSYVAAGIMVAITTAILVAGAVYFSWCHQDAWPHHTVSLESLTDYKDKDHVYSKDNNGVICKDQDGVNYKDNNVVSCKDKDVVNSKDKDVVNSKDKDDVSCKGKDDVSCKGKDDVSSEDKDDVSSEDKDDVHSKDKDDVKSIDKDDVKSKDKDNANTQDCMNSKAAVKRSFSAQGLKSISSHHTTADVGFNEHPDDQNTNSTGDDSCQRPSDSFGITGLDGKCQHKGMPSQDEFRNSRTSKDKHNKGMPVTDEDQRSMPFTDQHQSASAHEPLLSQDKSHASTFVDVLCTFESSSDANFGCIKSEDRQLRSSVSGLDSGDAGQDTQSDTVPLNISSTEGLRNISHSTEVTGKSLEKGDSKNKFLQSTVSAGKAENCGILREGTIIHQESVSIENRE</sequence>
<evidence type="ECO:0000256" key="2">
    <source>
        <dbReference type="SAM" id="Phobius"/>
    </source>
</evidence>
<evidence type="ECO:0000256" key="3">
    <source>
        <dbReference type="SAM" id="SignalP"/>
    </source>
</evidence>